<dbReference type="Pfam" id="PF13449">
    <property type="entry name" value="Phytase-like"/>
    <property type="match status" value="1"/>
</dbReference>
<dbReference type="Proteomes" id="UP001054892">
    <property type="component" value="Unassembled WGS sequence"/>
</dbReference>
<organism evidence="3 5">
    <name type="scientific">Pseudomonas tohonis</name>
    <dbReference type="NCBI Taxonomy" id="2725477"/>
    <lineage>
        <taxon>Bacteria</taxon>
        <taxon>Pseudomonadati</taxon>
        <taxon>Pseudomonadota</taxon>
        <taxon>Gammaproteobacteria</taxon>
        <taxon>Pseudomonadales</taxon>
        <taxon>Pseudomonadaceae</taxon>
        <taxon>Pseudomonas</taxon>
    </lineage>
</organism>
<dbReference type="EMBL" id="BQKM01000005">
    <property type="protein sequence ID" value="GJN52834.1"/>
    <property type="molecule type" value="Genomic_DNA"/>
</dbReference>
<proteinExistence type="predicted"/>
<dbReference type="RefSeq" id="WP_228723503.1">
    <property type="nucleotide sequence ID" value="NZ_AP023189.1"/>
</dbReference>
<evidence type="ECO:0000256" key="1">
    <source>
        <dbReference type="SAM" id="SignalP"/>
    </source>
</evidence>
<feature type="chain" id="PRO_5027062474" description="Phytase-like domain-containing protein" evidence="1">
    <location>
        <begin position="19"/>
        <end position="327"/>
    </location>
</feature>
<evidence type="ECO:0000313" key="4">
    <source>
        <dbReference type="EMBL" id="GJN52834.1"/>
    </source>
</evidence>
<keyword evidence="6" id="KW-1185">Reference proteome</keyword>
<gene>
    <name evidence="3" type="ORF">TUM18999_55200</name>
    <name evidence="4" type="ORF">TUM20286_25860</name>
</gene>
<reference evidence="3 5" key="1">
    <citation type="submission" date="2020-05" db="EMBL/GenBank/DDBJ databases">
        <title>Characterization of novel class B3 metallo-beta-lactamase from novel Pseudomonas species.</title>
        <authorList>
            <person name="Yamada K."/>
            <person name="Aoki K."/>
            <person name="Ishii Y."/>
        </authorList>
    </citation>
    <scope>NUCLEOTIDE SEQUENCE [LARGE SCALE GENOMIC DNA]</scope>
    <source>
        <strain evidence="3 5">TUM18999</strain>
        <strain evidence="4 6">TUM20286</strain>
    </source>
</reference>
<dbReference type="AlphaFoldDB" id="A0A6J4EDC8"/>
<evidence type="ECO:0000313" key="5">
    <source>
        <dbReference type="Proteomes" id="UP000509383"/>
    </source>
</evidence>
<sequence>MRASVLLALLLTASPLWAAPPVEELKLSAEYPVDGVAEGNLSGIALCGKELLVVSDRVDDRLFRLVPSEGVLKAEAERFVAPPPPPSGLPWGVRVRNWAMSMVRGNELDFEGITCDAAGNRYLVSETHAAVLQVPHAGSADWLRLPESLVRQARASGMLLHFNALLEGIAVEPSGERLWLGAERERRGLMVLHRKQSTWGCSGGCVLFSEAGEDAPPPGLGRGVPMSRDFSDLAFHNGKLYTLERHAHRICRRDPSKGSVERCWSFAAEALAEPRRYDVDWGMAEGLWVDAEGAWIVLDNGDKARADGEQRPIVWRFAKPSGGWEQP</sequence>
<evidence type="ECO:0000313" key="3">
    <source>
        <dbReference type="EMBL" id="BCG27329.1"/>
    </source>
</evidence>
<keyword evidence="1" id="KW-0732">Signal</keyword>
<evidence type="ECO:0000313" key="6">
    <source>
        <dbReference type="Proteomes" id="UP001054892"/>
    </source>
</evidence>
<dbReference type="KEGG" id="ptw:TUM18999_55200"/>
<dbReference type="SUPFAM" id="SSF63825">
    <property type="entry name" value="YWTD domain"/>
    <property type="match status" value="1"/>
</dbReference>
<evidence type="ECO:0000259" key="2">
    <source>
        <dbReference type="Pfam" id="PF13449"/>
    </source>
</evidence>
<dbReference type="Proteomes" id="UP000509383">
    <property type="component" value="Chromosome"/>
</dbReference>
<feature type="domain" description="Phytase-like" evidence="2">
    <location>
        <begin position="39"/>
        <end position="187"/>
    </location>
</feature>
<feature type="signal peptide" evidence="1">
    <location>
        <begin position="1"/>
        <end position="18"/>
    </location>
</feature>
<protein>
    <recommendedName>
        <fullName evidence="2">Phytase-like domain-containing protein</fullName>
    </recommendedName>
</protein>
<dbReference type="EMBL" id="AP023189">
    <property type="protein sequence ID" value="BCG27329.1"/>
    <property type="molecule type" value="Genomic_DNA"/>
</dbReference>
<dbReference type="InterPro" id="IPR027372">
    <property type="entry name" value="Phytase-like_dom"/>
</dbReference>
<accession>A0A6J4EDC8</accession>
<name>A0A6J4EDC8_9PSED</name>